<dbReference type="RefSeq" id="WP_005596744.1">
    <property type="nucleotide sequence ID" value="NZ_AFWE01000170.1"/>
</dbReference>
<organism evidence="1 2">
    <name type="scientific">Vibrio scophthalmi LMG 19158</name>
    <dbReference type="NCBI Taxonomy" id="870967"/>
    <lineage>
        <taxon>Bacteria</taxon>
        <taxon>Pseudomonadati</taxon>
        <taxon>Pseudomonadota</taxon>
        <taxon>Gammaproteobacteria</taxon>
        <taxon>Vibrionales</taxon>
        <taxon>Vibrionaceae</taxon>
        <taxon>Vibrio</taxon>
    </lineage>
</organism>
<proteinExistence type="predicted"/>
<evidence type="ECO:0000313" key="2">
    <source>
        <dbReference type="Proteomes" id="UP000004349"/>
    </source>
</evidence>
<protein>
    <submittedName>
        <fullName evidence="1">Uncharacterized protein</fullName>
    </submittedName>
</protein>
<reference evidence="1 2" key="1">
    <citation type="journal article" date="2012" name="Int. J. Syst. Evol. Microbiol.">
        <title>Vibrio caribbeanicus sp. nov., isolated from the marine sponge Scleritoderma cyanea.</title>
        <authorList>
            <person name="Hoffmann M."/>
            <person name="Monday S.R."/>
            <person name="Allard M.W."/>
            <person name="Strain E.A."/>
            <person name="Whittaker P."/>
            <person name="Naum M."/>
            <person name="McCarthy P.J."/>
            <person name="Lopez J.V."/>
            <person name="Fischer M."/>
            <person name="Brown E.W."/>
        </authorList>
    </citation>
    <scope>NUCLEOTIDE SEQUENCE [LARGE SCALE GENOMIC DNA]</scope>
    <source>
        <strain evidence="1 2">LMG 19158</strain>
    </source>
</reference>
<accession>F9RQM4</accession>
<dbReference type="Proteomes" id="UP000004349">
    <property type="component" value="Unassembled WGS sequence"/>
</dbReference>
<gene>
    <name evidence="1" type="ORF">VIS19158_10879</name>
</gene>
<sequence length="66" mass="7814">MTTRCRRCNTPIQEHTRWCDDCFYVGIDEVYEEYQSMLAEGYRRIDAAVRSGWQDPIEAGAYIEDE</sequence>
<name>F9RQM4_9VIBR</name>
<dbReference type="AlphaFoldDB" id="F9RQM4"/>
<evidence type="ECO:0000313" key="1">
    <source>
        <dbReference type="EMBL" id="EGU33955.1"/>
    </source>
</evidence>
<comment type="caution">
    <text evidence="1">The sequence shown here is derived from an EMBL/GenBank/DDBJ whole genome shotgun (WGS) entry which is preliminary data.</text>
</comment>
<dbReference type="EMBL" id="AFWE01000170">
    <property type="protein sequence ID" value="EGU33955.1"/>
    <property type="molecule type" value="Genomic_DNA"/>
</dbReference>